<dbReference type="InterPro" id="IPR036737">
    <property type="entry name" value="OmpA-like_sf"/>
</dbReference>
<evidence type="ECO:0000256" key="1">
    <source>
        <dbReference type="ARBA" id="ARBA00022618"/>
    </source>
</evidence>
<dbReference type="InterPro" id="IPR050330">
    <property type="entry name" value="Bact_OuterMem_StrucFunc"/>
</dbReference>
<comment type="subunit">
    <text evidence="8">The Tol-Pal system is composed of five core proteins: the inner membrane proteins TolA, TolQ and TolR, the periplasmic protein TolB and the outer membrane protein Pal. They form a network linking the inner and outer membranes and the peptidoglycan layer.</text>
</comment>
<dbReference type="PROSITE" id="PS51257">
    <property type="entry name" value="PROKAR_LIPOPROTEIN"/>
    <property type="match status" value="1"/>
</dbReference>
<dbReference type="RefSeq" id="WP_018168451.1">
    <property type="nucleotide sequence ID" value="NZ_CP011367.1"/>
</dbReference>
<comment type="function">
    <text evidence="8">Part of the Tol-Pal system, which plays a role in outer membrane invagination during cell division and is important for maintaining outer membrane integrity.</text>
</comment>
<keyword evidence="4 8" id="KW-0564">Palmitate</keyword>
<dbReference type="PRINTS" id="PR01021">
    <property type="entry name" value="OMPADOMAIN"/>
</dbReference>
<evidence type="ECO:0000256" key="3">
    <source>
        <dbReference type="ARBA" id="ARBA00023136"/>
    </source>
</evidence>
<keyword evidence="6 8" id="KW-0449">Lipoprotein</keyword>
<evidence type="ECO:0000256" key="6">
    <source>
        <dbReference type="ARBA" id="ARBA00023288"/>
    </source>
</evidence>
<keyword evidence="7 8" id="KW-0131">Cell cycle</keyword>
<dbReference type="GO" id="GO:0009279">
    <property type="term" value="C:cell outer membrane"/>
    <property type="evidence" value="ECO:0007669"/>
    <property type="project" value="UniProtKB-SubCell"/>
</dbReference>
<evidence type="ECO:0000256" key="5">
    <source>
        <dbReference type="ARBA" id="ARBA00023237"/>
    </source>
</evidence>
<evidence type="ECO:0000256" key="8">
    <source>
        <dbReference type="HAMAP-Rule" id="MF_02204"/>
    </source>
</evidence>
<dbReference type="CDD" id="cd07185">
    <property type="entry name" value="OmpA_C-like"/>
    <property type="match status" value="1"/>
</dbReference>
<keyword evidence="10" id="KW-1185">Reference proteome</keyword>
<dbReference type="Pfam" id="PF00691">
    <property type="entry name" value="OmpA"/>
    <property type="match status" value="1"/>
</dbReference>
<evidence type="ECO:0000313" key="10">
    <source>
        <dbReference type="Proteomes" id="UP000064201"/>
    </source>
</evidence>
<dbReference type="STRING" id="106634.TVD_10385"/>
<evidence type="ECO:0000256" key="2">
    <source>
        <dbReference type="ARBA" id="ARBA00022729"/>
    </source>
</evidence>
<organism evidence="9 10">
    <name type="scientific">Thioalkalivibrio versutus</name>
    <dbReference type="NCBI Taxonomy" id="106634"/>
    <lineage>
        <taxon>Bacteria</taxon>
        <taxon>Pseudomonadati</taxon>
        <taxon>Pseudomonadota</taxon>
        <taxon>Gammaproteobacteria</taxon>
        <taxon>Chromatiales</taxon>
        <taxon>Ectothiorhodospiraceae</taxon>
        <taxon>Thioalkalivibrio</taxon>
    </lineage>
</organism>
<dbReference type="InterPro" id="IPR039001">
    <property type="entry name" value="Pal"/>
</dbReference>
<keyword evidence="2 8" id="KW-0732">Signal</keyword>
<protein>
    <recommendedName>
        <fullName evidence="8">Peptidoglycan-associated lipoprotein</fullName>
        <shortName evidence="8">PAL</shortName>
    </recommendedName>
</protein>
<dbReference type="PANTHER" id="PTHR30329:SF21">
    <property type="entry name" value="LIPOPROTEIN YIAD-RELATED"/>
    <property type="match status" value="1"/>
</dbReference>
<evidence type="ECO:0000256" key="4">
    <source>
        <dbReference type="ARBA" id="ARBA00023139"/>
    </source>
</evidence>
<dbReference type="EMBL" id="CP011367">
    <property type="protein sequence ID" value="AKJ95737.1"/>
    <property type="molecule type" value="Genomic_DNA"/>
</dbReference>
<accession>A0A0G3G8A0</accession>
<dbReference type="InterPro" id="IPR014169">
    <property type="entry name" value="Pal_lipo_C"/>
</dbReference>
<comment type="similarity">
    <text evidence="8">Belongs to the Pal lipoprotein family.</text>
</comment>
<dbReference type="AlphaFoldDB" id="A0A0G3G8A0"/>
<dbReference type="OrthoDB" id="9809164at2"/>
<dbReference type="NCBIfam" id="TIGR02802">
    <property type="entry name" value="Pal_lipo"/>
    <property type="match status" value="1"/>
</dbReference>
<dbReference type="PROSITE" id="PS51123">
    <property type="entry name" value="OMPA_2"/>
    <property type="match status" value="1"/>
</dbReference>
<proteinExistence type="inferred from homology"/>
<gene>
    <name evidence="8" type="primary">pal</name>
    <name evidence="9" type="ORF">TVD_10385</name>
</gene>
<reference evidence="9 10" key="1">
    <citation type="submission" date="2015-04" db="EMBL/GenBank/DDBJ databases">
        <title>Complete Sequence for the Genome of the Thioalkalivibrio versutus D301.</title>
        <authorList>
            <person name="Mu T."/>
            <person name="Zhou J."/>
            <person name="Xu X."/>
        </authorList>
    </citation>
    <scope>NUCLEOTIDE SEQUENCE [LARGE SCALE GENOMIC DNA]</scope>
    <source>
        <strain evidence="9 10">D301</strain>
    </source>
</reference>
<dbReference type="HAMAP" id="MF_02204">
    <property type="entry name" value="Pal"/>
    <property type="match status" value="1"/>
</dbReference>
<evidence type="ECO:0000256" key="7">
    <source>
        <dbReference type="ARBA" id="ARBA00023306"/>
    </source>
</evidence>
<dbReference type="InterPro" id="IPR006665">
    <property type="entry name" value="OmpA-like"/>
</dbReference>
<dbReference type="Gene3D" id="3.30.1330.60">
    <property type="entry name" value="OmpA-like domain"/>
    <property type="match status" value="1"/>
</dbReference>
<name>A0A0G3G8A0_9GAMM</name>
<evidence type="ECO:0000313" key="9">
    <source>
        <dbReference type="EMBL" id="AKJ95737.1"/>
    </source>
</evidence>
<keyword evidence="1 8" id="KW-0132">Cell division</keyword>
<dbReference type="InterPro" id="IPR006664">
    <property type="entry name" value="OMP_bac"/>
</dbReference>
<dbReference type="GO" id="GO:0051301">
    <property type="term" value="P:cell division"/>
    <property type="evidence" value="ECO:0007669"/>
    <property type="project" value="UniProtKB-UniRule"/>
</dbReference>
<sequence length="184" mass="20691">MNNLFRLALAAVVIAALSACATPTRDAEDAERAAEREAAAEQARAEREAAEARGLGRDRDFDAAALDDPESPLAERLVYFEFDRDEVKSEYMPMLEAHAAYLSQNSGARLRLEGHTDERGTREYNLALGERRAQSVRRVLNLNGASDDQLEVISYGEEMPVAFQQNEEAWAKNRRVELVYESRR</sequence>
<dbReference type="KEGG" id="tvr:TVD_10385"/>
<keyword evidence="3 8" id="KW-0472">Membrane</keyword>
<comment type="subcellular location">
    <subcellularLocation>
        <location evidence="8">Cell outer membrane</location>
        <topology evidence="8">Lipid-anchor</topology>
    </subcellularLocation>
</comment>
<keyword evidence="5 8" id="KW-0998">Cell outer membrane</keyword>
<dbReference type="Proteomes" id="UP000064201">
    <property type="component" value="Chromosome"/>
</dbReference>
<dbReference type="PATRIC" id="fig|106634.4.peg.2122"/>
<dbReference type="PANTHER" id="PTHR30329">
    <property type="entry name" value="STATOR ELEMENT OF FLAGELLAR MOTOR COMPLEX"/>
    <property type="match status" value="1"/>
</dbReference>
<dbReference type="SUPFAM" id="SSF103088">
    <property type="entry name" value="OmpA-like"/>
    <property type="match status" value="1"/>
</dbReference>